<dbReference type="AlphaFoldDB" id="A0A9X6N9U5"/>
<feature type="region of interest" description="Disordered" evidence="10">
    <location>
        <begin position="1"/>
        <end position="41"/>
    </location>
</feature>
<dbReference type="GO" id="GO:0005730">
    <property type="term" value="C:nucleolus"/>
    <property type="evidence" value="ECO:0007669"/>
    <property type="project" value="UniProtKB-SubCell"/>
</dbReference>
<comment type="subcellular location">
    <subcellularLocation>
        <location evidence="1">Chromosome</location>
    </subcellularLocation>
    <subcellularLocation>
        <location evidence="2">Nucleus</location>
        <location evidence="2">Nucleolus</location>
    </subcellularLocation>
</comment>
<dbReference type="PANTHER" id="PTHR13557:SF1">
    <property type="entry name" value="COILED-COIL DOMAIN-CONTAINING PROTEIN 86"/>
    <property type="match status" value="1"/>
</dbReference>
<protein>
    <recommendedName>
        <fullName evidence="3">Coiled-coil domain-containing protein 86</fullName>
    </recommendedName>
</protein>
<evidence type="ECO:0000256" key="10">
    <source>
        <dbReference type="SAM" id="MobiDB-lite"/>
    </source>
</evidence>
<feature type="compositionally biased region" description="Acidic residues" evidence="10">
    <location>
        <begin position="11"/>
        <end position="26"/>
    </location>
</feature>
<evidence type="ECO:0000256" key="5">
    <source>
        <dbReference type="ARBA" id="ARBA00022553"/>
    </source>
</evidence>
<dbReference type="OrthoDB" id="277961at2759"/>
<feature type="compositionally biased region" description="Basic residues" evidence="10">
    <location>
        <begin position="122"/>
        <end position="132"/>
    </location>
</feature>
<comment type="caution">
    <text evidence="11">The sequence shown here is derived from an EMBL/GenBank/DDBJ whole genome shotgun (WGS) entry which is preliminary data.</text>
</comment>
<keyword evidence="6" id="KW-0164">Citrullination</keyword>
<keyword evidence="4" id="KW-0158">Chromosome</keyword>
<evidence type="ECO:0000313" key="11">
    <source>
        <dbReference type="EMBL" id="OWA50522.1"/>
    </source>
</evidence>
<organism evidence="11 12">
    <name type="scientific">Hypsibius exemplaris</name>
    <name type="common">Freshwater tardigrade</name>
    <dbReference type="NCBI Taxonomy" id="2072580"/>
    <lineage>
        <taxon>Eukaryota</taxon>
        <taxon>Metazoa</taxon>
        <taxon>Ecdysozoa</taxon>
        <taxon>Tardigrada</taxon>
        <taxon>Eutardigrada</taxon>
        <taxon>Parachela</taxon>
        <taxon>Hypsibioidea</taxon>
        <taxon>Hypsibiidae</taxon>
        <taxon>Hypsibius</taxon>
    </lineage>
</organism>
<keyword evidence="12" id="KW-1185">Reference proteome</keyword>
<sequence>MEAEIVREDAVAEESDYAEEQSDEEVPVSTGGVRGKAKSGRINKTVNQRFSSLNKVKPLRTSWSTKMKVKGDRKHVLALQKEMKDDFKKEKEDARTRIAERKKREEANAKKSEIVQPIKNTGKIKRMKRKQLRQLEKR</sequence>
<keyword evidence="7" id="KW-0175">Coiled coil</keyword>
<evidence type="ECO:0000256" key="2">
    <source>
        <dbReference type="ARBA" id="ARBA00004604"/>
    </source>
</evidence>
<proteinExistence type="predicted"/>
<keyword evidence="8" id="KW-0539">Nucleus</keyword>
<dbReference type="GO" id="GO:0005694">
    <property type="term" value="C:chromosome"/>
    <property type="evidence" value="ECO:0007669"/>
    <property type="project" value="UniProtKB-SubCell"/>
</dbReference>
<feature type="region of interest" description="Disordered" evidence="10">
    <location>
        <begin position="98"/>
        <end position="138"/>
    </location>
</feature>
<evidence type="ECO:0000256" key="4">
    <source>
        <dbReference type="ARBA" id="ARBA00022454"/>
    </source>
</evidence>
<evidence type="ECO:0000256" key="8">
    <source>
        <dbReference type="ARBA" id="ARBA00023242"/>
    </source>
</evidence>
<feature type="compositionally biased region" description="Basic and acidic residues" evidence="10">
    <location>
        <begin position="98"/>
        <end position="113"/>
    </location>
</feature>
<keyword evidence="5" id="KW-0597">Phosphoprotein</keyword>
<evidence type="ECO:0000256" key="3">
    <source>
        <dbReference type="ARBA" id="ARBA00016738"/>
    </source>
</evidence>
<dbReference type="PANTHER" id="PTHR13557">
    <property type="entry name" value="COILED-COIL DOMAIN-CONTAINING PROTEIN 86"/>
    <property type="match status" value="1"/>
</dbReference>
<evidence type="ECO:0000256" key="6">
    <source>
        <dbReference type="ARBA" id="ARBA00022934"/>
    </source>
</evidence>
<dbReference type="Proteomes" id="UP000192578">
    <property type="component" value="Unassembled WGS sequence"/>
</dbReference>
<evidence type="ECO:0000256" key="9">
    <source>
        <dbReference type="ARBA" id="ARBA00093307"/>
    </source>
</evidence>
<evidence type="ECO:0000256" key="7">
    <source>
        <dbReference type="ARBA" id="ARBA00023054"/>
    </source>
</evidence>
<name>A0A9X6N9U5_HYPEX</name>
<gene>
    <name evidence="11" type="ORF">BV898_15034</name>
</gene>
<dbReference type="EMBL" id="MTYJ01000195">
    <property type="protein sequence ID" value="OWA50522.1"/>
    <property type="molecule type" value="Genomic_DNA"/>
</dbReference>
<accession>A0A9X6N9U5</accession>
<dbReference type="InterPro" id="IPR026570">
    <property type="entry name" value="CCDC86"/>
</dbReference>
<evidence type="ECO:0000313" key="12">
    <source>
        <dbReference type="Proteomes" id="UP000192578"/>
    </source>
</evidence>
<feature type="compositionally biased region" description="Basic and acidic residues" evidence="10">
    <location>
        <begin position="1"/>
        <end position="10"/>
    </location>
</feature>
<comment type="function">
    <text evidence="9">Required for proper chromosome segregation during mitosis and error-free mitotic progression.</text>
</comment>
<reference evidence="12" key="1">
    <citation type="submission" date="2017-01" db="EMBL/GenBank/DDBJ databases">
        <title>Comparative genomics of anhydrobiosis in the tardigrade Hypsibius dujardini.</title>
        <authorList>
            <person name="Yoshida Y."/>
            <person name="Koutsovoulos G."/>
            <person name="Laetsch D."/>
            <person name="Stevens L."/>
            <person name="Kumar S."/>
            <person name="Horikawa D."/>
            <person name="Ishino K."/>
            <person name="Komine S."/>
            <person name="Tomita M."/>
            <person name="Blaxter M."/>
            <person name="Arakawa K."/>
        </authorList>
    </citation>
    <scope>NUCLEOTIDE SEQUENCE [LARGE SCALE GENOMIC DNA]</scope>
    <source>
        <strain evidence="12">Z151</strain>
    </source>
</reference>
<evidence type="ECO:0000256" key="1">
    <source>
        <dbReference type="ARBA" id="ARBA00004286"/>
    </source>
</evidence>